<sequence length="106" mass="11943">MMVYEVVPATEIDYGATGVKEVLQNVACILATTAYEQPMFREAFWQPDIDININVARMRAIPMIIDTIEKYEPRVHVAAVDFIANEQELDGILTPKVQVTVDETTL</sequence>
<organism evidence="1 2">
    <name type="scientific">Lysinibacillus alkalisoli</name>
    <dbReference type="NCBI Taxonomy" id="1911548"/>
    <lineage>
        <taxon>Bacteria</taxon>
        <taxon>Bacillati</taxon>
        <taxon>Bacillota</taxon>
        <taxon>Bacilli</taxon>
        <taxon>Bacillales</taxon>
        <taxon>Bacillaceae</taxon>
        <taxon>Lysinibacillus</taxon>
    </lineage>
</organism>
<dbReference type="SUPFAM" id="SSF160719">
    <property type="entry name" value="gpW/gp25-like"/>
    <property type="match status" value="1"/>
</dbReference>
<evidence type="ECO:0000313" key="2">
    <source>
        <dbReference type="Proteomes" id="UP000616608"/>
    </source>
</evidence>
<gene>
    <name evidence="1" type="ORF">GCM10007425_12810</name>
</gene>
<dbReference type="AlphaFoldDB" id="A0A917G2R5"/>
<comment type="caution">
    <text evidence="1">The sequence shown here is derived from an EMBL/GenBank/DDBJ whole genome shotgun (WGS) entry which is preliminary data.</text>
</comment>
<dbReference type="Proteomes" id="UP000616608">
    <property type="component" value="Unassembled WGS sequence"/>
</dbReference>
<proteinExistence type="predicted"/>
<name>A0A917G2R5_9BACI</name>
<dbReference type="RefSeq" id="WP_188614194.1">
    <property type="nucleotide sequence ID" value="NZ_BMJT01000003.1"/>
</dbReference>
<evidence type="ECO:0008006" key="3">
    <source>
        <dbReference type="Google" id="ProtNLM"/>
    </source>
</evidence>
<reference evidence="1" key="1">
    <citation type="journal article" date="2014" name="Int. J. Syst. Evol. Microbiol.">
        <title>Complete genome sequence of Corynebacterium casei LMG S-19264T (=DSM 44701T), isolated from a smear-ripened cheese.</title>
        <authorList>
            <consortium name="US DOE Joint Genome Institute (JGI-PGF)"/>
            <person name="Walter F."/>
            <person name="Albersmeier A."/>
            <person name="Kalinowski J."/>
            <person name="Ruckert C."/>
        </authorList>
    </citation>
    <scope>NUCLEOTIDE SEQUENCE</scope>
    <source>
        <strain evidence="1">CGMCC 1.15760</strain>
    </source>
</reference>
<dbReference type="Gene3D" id="3.10.450.40">
    <property type="match status" value="1"/>
</dbReference>
<dbReference type="EMBL" id="BMJT01000003">
    <property type="protein sequence ID" value="GGG19839.1"/>
    <property type="molecule type" value="Genomic_DNA"/>
</dbReference>
<keyword evidence="2" id="KW-1185">Reference proteome</keyword>
<protein>
    <recommendedName>
        <fullName evidence="3">IraD/Gp25-like domain-containing protein</fullName>
    </recommendedName>
</protein>
<reference evidence="1" key="2">
    <citation type="submission" date="2020-09" db="EMBL/GenBank/DDBJ databases">
        <authorList>
            <person name="Sun Q."/>
            <person name="Zhou Y."/>
        </authorList>
    </citation>
    <scope>NUCLEOTIDE SEQUENCE</scope>
    <source>
        <strain evidence="1">CGMCC 1.15760</strain>
    </source>
</reference>
<accession>A0A917G2R5</accession>
<evidence type="ECO:0000313" key="1">
    <source>
        <dbReference type="EMBL" id="GGG19839.1"/>
    </source>
</evidence>